<feature type="compositionally biased region" description="Basic and acidic residues" evidence="1">
    <location>
        <begin position="41"/>
        <end position="50"/>
    </location>
</feature>
<evidence type="ECO:0000313" key="3">
    <source>
        <dbReference type="Proteomes" id="UP000499080"/>
    </source>
</evidence>
<dbReference type="EMBL" id="BGPR01278223">
    <property type="protein sequence ID" value="GBN16820.1"/>
    <property type="molecule type" value="Genomic_DNA"/>
</dbReference>
<sequence length="106" mass="12108">MRRSRIDRVKIITNGEISRPDHLIYPLELISVDKLSEVCQEEKATPETRPSRANVPNSKVSQERRQHLNSNLARWPSLEPSDTDGPDETRVTRSELISVGKLSEVF</sequence>
<comment type="caution">
    <text evidence="2">The sequence shown here is derived from an EMBL/GenBank/DDBJ whole genome shotgun (WGS) entry which is preliminary data.</text>
</comment>
<dbReference type="Proteomes" id="UP000499080">
    <property type="component" value="Unassembled WGS sequence"/>
</dbReference>
<name>A0A4Y2LRX2_ARAVE</name>
<evidence type="ECO:0008006" key="4">
    <source>
        <dbReference type="Google" id="ProtNLM"/>
    </source>
</evidence>
<feature type="region of interest" description="Disordered" evidence="1">
    <location>
        <begin position="41"/>
        <end position="94"/>
    </location>
</feature>
<evidence type="ECO:0000256" key="1">
    <source>
        <dbReference type="SAM" id="MobiDB-lite"/>
    </source>
</evidence>
<evidence type="ECO:0000313" key="2">
    <source>
        <dbReference type="EMBL" id="GBN16820.1"/>
    </source>
</evidence>
<dbReference type="AlphaFoldDB" id="A0A4Y2LRX2"/>
<reference evidence="2 3" key="1">
    <citation type="journal article" date="2019" name="Sci. Rep.">
        <title>Orb-weaving spider Araneus ventricosus genome elucidates the spidroin gene catalogue.</title>
        <authorList>
            <person name="Kono N."/>
            <person name="Nakamura H."/>
            <person name="Ohtoshi R."/>
            <person name="Moran D.A.P."/>
            <person name="Shinohara A."/>
            <person name="Yoshida Y."/>
            <person name="Fujiwara M."/>
            <person name="Mori M."/>
            <person name="Tomita M."/>
            <person name="Arakawa K."/>
        </authorList>
    </citation>
    <scope>NUCLEOTIDE SEQUENCE [LARGE SCALE GENOMIC DNA]</scope>
</reference>
<organism evidence="2 3">
    <name type="scientific">Araneus ventricosus</name>
    <name type="common">Orbweaver spider</name>
    <name type="synonym">Epeira ventricosa</name>
    <dbReference type="NCBI Taxonomy" id="182803"/>
    <lineage>
        <taxon>Eukaryota</taxon>
        <taxon>Metazoa</taxon>
        <taxon>Ecdysozoa</taxon>
        <taxon>Arthropoda</taxon>
        <taxon>Chelicerata</taxon>
        <taxon>Arachnida</taxon>
        <taxon>Araneae</taxon>
        <taxon>Araneomorphae</taxon>
        <taxon>Entelegynae</taxon>
        <taxon>Araneoidea</taxon>
        <taxon>Araneidae</taxon>
        <taxon>Araneus</taxon>
    </lineage>
</organism>
<accession>A0A4Y2LRX2</accession>
<proteinExistence type="predicted"/>
<gene>
    <name evidence="2" type="ORF">AVEN_247826_1</name>
</gene>
<protein>
    <recommendedName>
        <fullName evidence="4">DUF5641 domain-containing protein</fullName>
    </recommendedName>
</protein>
<keyword evidence="3" id="KW-1185">Reference proteome</keyword>